<accession>A0A8S4DBP9</accession>
<keyword evidence="3" id="KW-1185">Reference proteome</keyword>
<dbReference type="AlphaFoldDB" id="A0A8S4DBP9"/>
<gene>
    <name evidence="2" type="ORF">PLXY2_LOCUS1826</name>
</gene>
<feature type="compositionally biased region" description="Basic and acidic residues" evidence="1">
    <location>
        <begin position="26"/>
        <end position="39"/>
    </location>
</feature>
<evidence type="ECO:0000256" key="1">
    <source>
        <dbReference type="SAM" id="MobiDB-lite"/>
    </source>
</evidence>
<reference evidence="2" key="1">
    <citation type="submission" date="2020-11" db="EMBL/GenBank/DDBJ databases">
        <authorList>
            <person name="Whiteford S."/>
        </authorList>
    </citation>
    <scope>NUCLEOTIDE SEQUENCE</scope>
</reference>
<evidence type="ECO:0000313" key="3">
    <source>
        <dbReference type="Proteomes" id="UP000653454"/>
    </source>
</evidence>
<comment type="caution">
    <text evidence="2">The sequence shown here is derived from an EMBL/GenBank/DDBJ whole genome shotgun (WGS) entry which is preliminary data.</text>
</comment>
<proteinExistence type="predicted"/>
<feature type="region of interest" description="Disordered" evidence="1">
    <location>
        <begin position="1"/>
        <end position="45"/>
    </location>
</feature>
<dbReference type="EMBL" id="CAJHNJ030000004">
    <property type="protein sequence ID" value="CAG9096449.1"/>
    <property type="molecule type" value="Genomic_DNA"/>
</dbReference>
<organism evidence="2 3">
    <name type="scientific">Plutella xylostella</name>
    <name type="common">Diamondback moth</name>
    <name type="synonym">Plutella maculipennis</name>
    <dbReference type="NCBI Taxonomy" id="51655"/>
    <lineage>
        <taxon>Eukaryota</taxon>
        <taxon>Metazoa</taxon>
        <taxon>Ecdysozoa</taxon>
        <taxon>Arthropoda</taxon>
        <taxon>Hexapoda</taxon>
        <taxon>Insecta</taxon>
        <taxon>Pterygota</taxon>
        <taxon>Neoptera</taxon>
        <taxon>Endopterygota</taxon>
        <taxon>Lepidoptera</taxon>
        <taxon>Glossata</taxon>
        <taxon>Ditrysia</taxon>
        <taxon>Yponomeutoidea</taxon>
        <taxon>Plutellidae</taxon>
        <taxon>Plutella</taxon>
    </lineage>
</organism>
<dbReference type="Proteomes" id="UP000653454">
    <property type="component" value="Unassembled WGS sequence"/>
</dbReference>
<name>A0A8S4DBP9_PLUXY</name>
<sequence length="102" mass="11252">MCVPPSRPPCSRRPVRVNKQSSSSTRPERDGAPRERDAPHNSPATLQLVGEIRSPHRFVDNCWKTFDFQIRISGASDVRLSVGCEDELCVLPAGRGATPRSP</sequence>
<protein>
    <submittedName>
        <fullName evidence="2">(diamondback moth) hypothetical protein</fullName>
    </submittedName>
</protein>
<evidence type="ECO:0000313" key="2">
    <source>
        <dbReference type="EMBL" id="CAG9096449.1"/>
    </source>
</evidence>